<dbReference type="Proteomes" id="UP000005286">
    <property type="component" value="Unassembled WGS sequence"/>
</dbReference>
<dbReference type="Pfam" id="PF07872">
    <property type="entry name" value="DUF1659"/>
    <property type="match status" value="1"/>
</dbReference>
<dbReference type="PATRIC" id="fig|879305.3.peg.286"/>
<sequence>MKLKIIFEVKSKITGQIKEVYKTFSNLAEDITDEGLKQFAIAYAGLVDKNAFESYKIITEQLN</sequence>
<feature type="domain" description="DUF1659" evidence="1">
    <location>
        <begin position="2"/>
        <end position="62"/>
    </location>
</feature>
<gene>
    <name evidence="2" type="ORF">HMPREF9290_1615</name>
</gene>
<proteinExistence type="predicted"/>
<accession>F0GU05</accession>
<organism evidence="2 3">
    <name type="scientific">Anaerococcus prevotii ACS-065-V-Col13</name>
    <dbReference type="NCBI Taxonomy" id="879305"/>
    <lineage>
        <taxon>Bacteria</taxon>
        <taxon>Bacillati</taxon>
        <taxon>Bacillota</taxon>
        <taxon>Tissierellia</taxon>
        <taxon>Tissierellales</taxon>
        <taxon>Peptoniphilaceae</taxon>
        <taxon>Anaerococcus</taxon>
    </lineage>
</organism>
<dbReference type="AlphaFoldDB" id="F0GU05"/>
<protein>
    <recommendedName>
        <fullName evidence="1">DUF1659 domain-containing protein</fullName>
    </recommendedName>
</protein>
<dbReference type="RefSeq" id="WP_004834090.1">
    <property type="nucleotide sequence ID" value="NZ_AEXM01000010.1"/>
</dbReference>
<dbReference type="eggNOG" id="ENOG5030GQY">
    <property type="taxonomic scope" value="Bacteria"/>
</dbReference>
<dbReference type="STRING" id="879305.HMPREF9290_1615"/>
<reference evidence="2 3" key="1">
    <citation type="submission" date="2011-01" db="EMBL/GenBank/DDBJ databases">
        <authorList>
            <person name="Durkin A.S."/>
            <person name="Madupu R."/>
            <person name="Torralba M."/>
            <person name="Gillis M."/>
            <person name="Methe B."/>
            <person name="Sutton G."/>
            <person name="Nelson K.E."/>
        </authorList>
    </citation>
    <scope>NUCLEOTIDE SEQUENCE [LARGE SCALE GENOMIC DNA]</scope>
    <source>
        <strain evidence="2 3">ACS-065-V-Col13</strain>
    </source>
</reference>
<evidence type="ECO:0000313" key="2">
    <source>
        <dbReference type="EMBL" id="EGC82690.1"/>
    </source>
</evidence>
<evidence type="ECO:0000259" key="1">
    <source>
        <dbReference type="Pfam" id="PF07872"/>
    </source>
</evidence>
<dbReference type="EMBL" id="AEXM01000010">
    <property type="protein sequence ID" value="EGC82690.1"/>
    <property type="molecule type" value="Genomic_DNA"/>
</dbReference>
<name>F0GU05_9FIRM</name>
<comment type="caution">
    <text evidence="2">The sequence shown here is derived from an EMBL/GenBank/DDBJ whole genome shotgun (WGS) entry which is preliminary data.</text>
</comment>
<evidence type="ECO:0000313" key="3">
    <source>
        <dbReference type="Proteomes" id="UP000005286"/>
    </source>
</evidence>
<dbReference type="InterPro" id="IPR012454">
    <property type="entry name" value="DUF1659"/>
</dbReference>
<keyword evidence="3" id="KW-1185">Reference proteome</keyword>